<dbReference type="NCBIfam" id="TIGR01488">
    <property type="entry name" value="HAD-SF-IB"/>
    <property type="match status" value="1"/>
</dbReference>
<dbReference type="SFLD" id="SFLDG01137">
    <property type="entry name" value="C1.6.1:_Phosphoserine_Phosphat"/>
    <property type="match status" value="1"/>
</dbReference>
<keyword evidence="7" id="KW-0479">Metal-binding</keyword>
<dbReference type="Pfam" id="PF12710">
    <property type="entry name" value="HAD"/>
    <property type="match status" value="1"/>
</dbReference>
<reference evidence="15" key="1">
    <citation type="submission" date="2023-03" db="EMBL/GenBank/DDBJ databases">
        <title>Andean soil-derived lignocellulolytic bacterial consortium as a source of novel taxa and putative plastic-active enzymes.</title>
        <authorList>
            <person name="Diaz-Garcia L."/>
            <person name="Chuvochina M."/>
            <person name="Feuerriegel G."/>
            <person name="Bunk B."/>
            <person name="Sproer C."/>
            <person name="Streit W.R."/>
            <person name="Rodriguez L.M."/>
            <person name="Overmann J."/>
            <person name="Jimenez D.J."/>
        </authorList>
    </citation>
    <scope>NUCLEOTIDE SEQUENCE</scope>
    <source>
        <strain evidence="15">MAG 4196</strain>
    </source>
</reference>
<dbReference type="GO" id="GO:0036424">
    <property type="term" value="F:L-phosphoserine phosphatase activity"/>
    <property type="evidence" value="ECO:0007669"/>
    <property type="project" value="InterPro"/>
</dbReference>
<protein>
    <recommendedName>
        <fullName evidence="5">Phosphoserine phosphatase</fullName>
        <ecNumber evidence="4">3.1.3.3</ecNumber>
    </recommendedName>
    <alternativeName>
        <fullName evidence="11">O-phosphoserine phosphohydrolase</fullName>
    </alternativeName>
</protein>
<evidence type="ECO:0000256" key="5">
    <source>
        <dbReference type="ARBA" id="ARBA00015196"/>
    </source>
</evidence>
<comment type="similarity">
    <text evidence="3">Belongs to the HAD-like hydrolase superfamily. SerB family.</text>
</comment>
<dbReference type="SFLD" id="SFLDG01136">
    <property type="entry name" value="C1.6:_Phosphoserine_Phosphatas"/>
    <property type="match status" value="1"/>
</dbReference>
<dbReference type="InterPro" id="IPR023214">
    <property type="entry name" value="HAD_sf"/>
</dbReference>
<evidence type="ECO:0000256" key="14">
    <source>
        <dbReference type="PIRSR" id="PIRSR604469-1"/>
    </source>
</evidence>
<evidence type="ECO:0000256" key="7">
    <source>
        <dbReference type="ARBA" id="ARBA00022723"/>
    </source>
</evidence>
<dbReference type="SUPFAM" id="SSF56784">
    <property type="entry name" value="HAD-like"/>
    <property type="match status" value="1"/>
</dbReference>
<dbReference type="EMBL" id="CP119312">
    <property type="protein sequence ID" value="WEK05475.1"/>
    <property type="molecule type" value="Genomic_DNA"/>
</dbReference>
<dbReference type="GO" id="GO:0000287">
    <property type="term" value="F:magnesium ion binding"/>
    <property type="evidence" value="ECO:0007669"/>
    <property type="project" value="TreeGrafter"/>
</dbReference>
<keyword evidence="8 15" id="KW-0378">Hydrolase</keyword>
<dbReference type="GO" id="GO:0005737">
    <property type="term" value="C:cytoplasm"/>
    <property type="evidence" value="ECO:0007669"/>
    <property type="project" value="TreeGrafter"/>
</dbReference>
<dbReference type="SFLD" id="SFLDS00003">
    <property type="entry name" value="Haloacid_Dehalogenase"/>
    <property type="match status" value="1"/>
</dbReference>
<keyword evidence="10" id="KW-0718">Serine biosynthesis</keyword>
<evidence type="ECO:0000256" key="4">
    <source>
        <dbReference type="ARBA" id="ARBA00012640"/>
    </source>
</evidence>
<accession>A0AAJ5VX03</accession>
<evidence type="ECO:0000256" key="1">
    <source>
        <dbReference type="ARBA" id="ARBA00001946"/>
    </source>
</evidence>
<proteinExistence type="inferred from homology"/>
<dbReference type="InterPro" id="IPR036412">
    <property type="entry name" value="HAD-like_sf"/>
</dbReference>
<evidence type="ECO:0000313" key="15">
    <source>
        <dbReference type="EMBL" id="WEK05475.1"/>
    </source>
</evidence>
<comment type="pathway">
    <text evidence="2">Amino-acid biosynthesis; L-serine biosynthesis; L-serine from 3-phospho-D-glycerate: step 3/3.</text>
</comment>
<dbReference type="InterPro" id="IPR050582">
    <property type="entry name" value="HAD-like_SerB"/>
</dbReference>
<evidence type="ECO:0000256" key="10">
    <source>
        <dbReference type="ARBA" id="ARBA00023299"/>
    </source>
</evidence>
<evidence type="ECO:0000313" key="16">
    <source>
        <dbReference type="Proteomes" id="UP001217476"/>
    </source>
</evidence>
<evidence type="ECO:0000256" key="9">
    <source>
        <dbReference type="ARBA" id="ARBA00022842"/>
    </source>
</evidence>
<evidence type="ECO:0000256" key="8">
    <source>
        <dbReference type="ARBA" id="ARBA00022801"/>
    </source>
</evidence>
<feature type="active site" description="Nucleophile" evidence="14">
    <location>
        <position position="81"/>
    </location>
</feature>
<name>A0AAJ5VX03_9HYPH</name>
<dbReference type="CDD" id="cd07500">
    <property type="entry name" value="HAD_PSP"/>
    <property type="match status" value="1"/>
</dbReference>
<evidence type="ECO:0000256" key="13">
    <source>
        <dbReference type="ARBA" id="ARBA00048523"/>
    </source>
</evidence>
<feature type="active site" description="Proton donor" evidence="14">
    <location>
        <position position="83"/>
    </location>
</feature>
<evidence type="ECO:0000256" key="11">
    <source>
        <dbReference type="ARBA" id="ARBA00031693"/>
    </source>
</evidence>
<comment type="cofactor">
    <cofactor evidence="1">
        <name>Mg(2+)</name>
        <dbReference type="ChEBI" id="CHEBI:18420"/>
    </cofactor>
</comment>
<sequence length="290" mass="31376">MSVLCLIANPTDSELDPALAAAVVQQTGGELNWLNHAIACEIIEPKSTDALDIARQVIGSRKVDAAVVPKENRRKQILVADMDSTMINEECIDELAAALGIKDRVAEITDRAMRGELDFGQALDTRVALLKGLERKTIEEIRRENITLAPGGRALVQTMKEYGAYTSLVSGGFTFFADYFAKRIGFHEAIANVLEFDGDALTGTVTKPIVDKDTKRERLTALAAERNIPLSQTLAVGDGANDLDMIRIAGFGVALHAKPAVAAEAGIRIDHGDLTALLYLQGYSDEEIVR</sequence>
<dbReference type="InterPro" id="IPR004469">
    <property type="entry name" value="PSP"/>
</dbReference>
<gene>
    <name evidence="15" type="primary">serB</name>
    <name evidence="15" type="ORF">P0Y65_04245</name>
</gene>
<comment type="catalytic activity">
    <reaction evidence="12">
        <text>O-phospho-L-serine + H2O = L-serine + phosphate</text>
        <dbReference type="Rhea" id="RHEA:21208"/>
        <dbReference type="ChEBI" id="CHEBI:15377"/>
        <dbReference type="ChEBI" id="CHEBI:33384"/>
        <dbReference type="ChEBI" id="CHEBI:43474"/>
        <dbReference type="ChEBI" id="CHEBI:57524"/>
        <dbReference type="EC" id="3.1.3.3"/>
    </reaction>
</comment>
<dbReference type="Proteomes" id="UP001217476">
    <property type="component" value="Chromosome"/>
</dbReference>
<evidence type="ECO:0000256" key="12">
    <source>
        <dbReference type="ARBA" id="ARBA00048138"/>
    </source>
</evidence>
<evidence type="ECO:0000256" key="6">
    <source>
        <dbReference type="ARBA" id="ARBA00022605"/>
    </source>
</evidence>
<organism evidence="15 16">
    <name type="scientific">Candidatus Devosia phytovorans</name>
    <dbReference type="NCBI Taxonomy" id="3121372"/>
    <lineage>
        <taxon>Bacteria</taxon>
        <taxon>Pseudomonadati</taxon>
        <taxon>Pseudomonadota</taxon>
        <taxon>Alphaproteobacteria</taxon>
        <taxon>Hyphomicrobiales</taxon>
        <taxon>Devosiaceae</taxon>
        <taxon>Devosia</taxon>
    </lineage>
</organism>
<dbReference type="NCBIfam" id="TIGR00338">
    <property type="entry name" value="serB"/>
    <property type="match status" value="1"/>
</dbReference>
<dbReference type="EC" id="3.1.3.3" evidence="4"/>
<dbReference type="PANTHER" id="PTHR43344:SF2">
    <property type="entry name" value="PHOSPHOSERINE PHOSPHATASE"/>
    <property type="match status" value="1"/>
</dbReference>
<dbReference type="SFLD" id="SFLDF00029">
    <property type="entry name" value="phosphoserine_phosphatase"/>
    <property type="match status" value="1"/>
</dbReference>
<dbReference type="AlphaFoldDB" id="A0AAJ5VX03"/>
<dbReference type="GO" id="GO:0006564">
    <property type="term" value="P:L-serine biosynthetic process"/>
    <property type="evidence" value="ECO:0007669"/>
    <property type="project" value="UniProtKB-KW"/>
</dbReference>
<keyword evidence="9" id="KW-0460">Magnesium</keyword>
<evidence type="ECO:0000256" key="2">
    <source>
        <dbReference type="ARBA" id="ARBA00005135"/>
    </source>
</evidence>
<evidence type="ECO:0000256" key="3">
    <source>
        <dbReference type="ARBA" id="ARBA00009184"/>
    </source>
</evidence>
<keyword evidence="6" id="KW-0028">Amino-acid biosynthesis</keyword>
<dbReference type="PANTHER" id="PTHR43344">
    <property type="entry name" value="PHOSPHOSERINE PHOSPHATASE"/>
    <property type="match status" value="1"/>
</dbReference>
<comment type="catalytic activity">
    <reaction evidence="13">
        <text>O-phospho-D-serine + H2O = D-serine + phosphate</text>
        <dbReference type="Rhea" id="RHEA:24873"/>
        <dbReference type="ChEBI" id="CHEBI:15377"/>
        <dbReference type="ChEBI" id="CHEBI:35247"/>
        <dbReference type="ChEBI" id="CHEBI:43474"/>
        <dbReference type="ChEBI" id="CHEBI:58680"/>
        <dbReference type="EC" id="3.1.3.3"/>
    </reaction>
</comment>
<dbReference type="Gene3D" id="3.40.50.1000">
    <property type="entry name" value="HAD superfamily/HAD-like"/>
    <property type="match status" value="1"/>
</dbReference>